<reference evidence="2" key="1">
    <citation type="submission" date="2020-01" db="EMBL/GenBank/DDBJ databases">
        <authorList>
            <consortium name="DOE Joint Genome Institute"/>
            <person name="Haridas S."/>
            <person name="Albert R."/>
            <person name="Binder M."/>
            <person name="Bloem J."/>
            <person name="Labutti K."/>
            <person name="Salamov A."/>
            <person name="Andreopoulos B."/>
            <person name="Baker S.E."/>
            <person name="Barry K."/>
            <person name="Bills G."/>
            <person name="Bluhm B.H."/>
            <person name="Cannon C."/>
            <person name="Castanera R."/>
            <person name="Culley D.E."/>
            <person name="Daum C."/>
            <person name="Ezra D."/>
            <person name="Gonzalez J.B."/>
            <person name="Henrissat B."/>
            <person name="Kuo A."/>
            <person name="Liang C."/>
            <person name="Lipzen A."/>
            <person name="Lutzoni F."/>
            <person name="Magnuson J."/>
            <person name="Mondo S."/>
            <person name="Nolan M."/>
            <person name="Ohm R."/>
            <person name="Pangilinan J."/>
            <person name="Park H.-J."/>
            <person name="Ramirez L."/>
            <person name="Alfaro M."/>
            <person name="Sun H."/>
            <person name="Tritt A."/>
            <person name="Yoshinaga Y."/>
            <person name="Zwiers L.-H."/>
            <person name="Turgeon B.G."/>
            <person name="Goodwin S.B."/>
            <person name="Spatafora J.W."/>
            <person name="Crous P.W."/>
            <person name="Grigoriev I.V."/>
        </authorList>
    </citation>
    <scope>NUCLEOTIDE SEQUENCE</scope>
    <source>
        <strain evidence="2">P77</strain>
    </source>
</reference>
<gene>
    <name evidence="2" type="ORF">BDW02DRAFT_584568</name>
</gene>
<feature type="compositionally biased region" description="Acidic residues" evidence="1">
    <location>
        <begin position="117"/>
        <end position="153"/>
    </location>
</feature>
<keyword evidence="3" id="KW-1185">Reference proteome</keyword>
<sequence length="317" mass="37079">MERADLIACIEELVAEPDPRSDDEVEPVEAAIWAAMDGLMRFSQAPVIERVGVFPLQPYMDKEAIVKHTRPWQQVLMFFARTQKEHAWKSPHYRFRRRQRKAWEALVHEAEKAAGGEAEETDEEADEEIDEIDEEMDEEGEEQDNDDEPEIEMDERIRRQRQHPELLGADLADSQDSDEETDDMDDSAYESGPSRSPRRRPRGCLQLVQQMMDRFMVRGSHGPMQWMLDLRTYGLKIHYNTTSRWHVEWTGDELLYKELHFSMAQFRSMVHGLAGESRRLLTEELLFGKATSIPAVPWESMRDNPTDERPGWNFLKD</sequence>
<dbReference type="AlphaFoldDB" id="A0A6A5JWI9"/>
<feature type="compositionally biased region" description="Acidic residues" evidence="1">
    <location>
        <begin position="173"/>
        <end position="188"/>
    </location>
</feature>
<evidence type="ECO:0000256" key="1">
    <source>
        <dbReference type="SAM" id="MobiDB-lite"/>
    </source>
</evidence>
<organism evidence="2 3">
    <name type="scientific">Decorospora gaudefroyi</name>
    <dbReference type="NCBI Taxonomy" id="184978"/>
    <lineage>
        <taxon>Eukaryota</taxon>
        <taxon>Fungi</taxon>
        <taxon>Dikarya</taxon>
        <taxon>Ascomycota</taxon>
        <taxon>Pezizomycotina</taxon>
        <taxon>Dothideomycetes</taxon>
        <taxon>Pleosporomycetidae</taxon>
        <taxon>Pleosporales</taxon>
        <taxon>Pleosporineae</taxon>
        <taxon>Pleosporaceae</taxon>
        <taxon>Decorospora</taxon>
    </lineage>
</organism>
<feature type="region of interest" description="Disordered" evidence="1">
    <location>
        <begin position="110"/>
        <end position="202"/>
    </location>
</feature>
<evidence type="ECO:0000313" key="3">
    <source>
        <dbReference type="Proteomes" id="UP000800040"/>
    </source>
</evidence>
<dbReference type="OrthoDB" id="2608216at2759"/>
<protein>
    <submittedName>
        <fullName evidence="2">Uncharacterized protein</fullName>
    </submittedName>
</protein>
<name>A0A6A5JWI9_9PLEO</name>
<dbReference type="EMBL" id="ML975569">
    <property type="protein sequence ID" value="KAF1828319.1"/>
    <property type="molecule type" value="Genomic_DNA"/>
</dbReference>
<evidence type="ECO:0000313" key="2">
    <source>
        <dbReference type="EMBL" id="KAF1828319.1"/>
    </source>
</evidence>
<dbReference type="Proteomes" id="UP000800040">
    <property type="component" value="Unassembled WGS sequence"/>
</dbReference>
<accession>A0A6A5JWI9</accession>
<proteinExistence type="predicted"/>